<dbReference type="EMBL" id="LT629772">
    <property type="protein sequence ID" value="SDT46856.1"/>
    <property type="molecule type" value="Genomic_DNA"/>
</dbReference>
<keyword evidence="3" id="KW-1003">Cell membrane</keyword>
<dbReference type="InterPro" id="IPR036259">
    <property type="entry name" value="MFS_trans_sf"/>
</dbReference>
<feature type="transmembrane region" description="Helical" evidence="7">
    <location>
        <begin position="398"/>
        <end position="420"/>
    </location>
</feature>
<feature type="transmembrane region" description="Helical" evidence="7">
    <location>
        <begin position="311"/>
        <end position="331"/>
    </location>
</feature>
<feature type="domain" description="Major facilitator superfamily (MFS) profile" evidence="8">
    <location>
        <begin position="20"/>
        <end position="428"/>
    </location>
</feature>
<evidence type="ECO:0000256" key="5">
    <source>
        <dbReference type="ARBA" id="ARBA00022989"/>
    </source>
</evidence>
<dbReference type="RefSeq" id="WP_091533428.1">
    <property type="nucleotide sequence ID" value="NZ_LT629772.1"/>
</dbReference>
<keyword evidence="2" id="KW-0813">Transport</keyword>
<dbReference type="AlphaFoldDB" id="A0A1H2AMT5"/>
<dbReference type="PROSITE" id="PS00216">
    <property type="entry name" value="SUGAR_TRANSPORT_1"/>
    <property type="match status" value="1"/>
</dbReference>
<feature type="transmembrane region" description="Helical" evidence="7">
    <location>
        <begin position="159"/>
        <end position="184"/>
    </location>
</feature>
<sequence length="436" mass="46337">MQSQEGADHQQVKTESMPKVAAASFIGTTIEFFDFYAYGLAAALVLNKAFFPELDQVAGTLAAFSTYAVAFVARPLGAAIFGHFGDRIGRKSILIVSLLMMGLSTALVGVLPGYGTIGVLAPILLVILRVLQGIGLGGEWGGAALLATEHAPSGQRARWAMFPQLGPAIGFILANGSFLLARIAAPDSFATFGWRIPFLISFLLVLVGLWVRLTIAETPVFRRVMENDQVSRTPFVELITQQWKRVLLGAGVMMVQYALFYTATTYCLSYATTVLGIGQTPMLIVVMLAVIMLGIGTAVSATLADRIGRKRMLIIACSVSVVWGLVTFPLLDTKSYPLMWLALAGCLALMGLSFGPMGAYLPELFGTRYRYSGAALSYSLGGVLGGALPPLIAVKLAAGPGSFAVGVMISVIAVISLLCVTRLPETRDQDLDHATG</sequence>
<dbReference type="InterPro" id="IPR005828">
    <property type="entry name" value="MFS_sugar_transport-like"/>
</dbReference>
<keyword evidence="4 7" id="KW-0812">Transmembrane</keyword>
<feature type="transmembrane region" description="Helical" evidence="7">
    <location>
        <begin position="20"/>
        <end position="46"/>
    </location>
</feature>
<evidence type="ECO:0000256" key="7">
    <source>
        <dbReference type="SAM" id="Phobius"/>
    </source>
</evidence>
<comment type="subcellular location">
    <subcellularLocation>
        <location evidence="1">Cell membrane</location>
        <topology evidence="1">Multi-pass membrane protein</topology>
    </subcellularLocation>
</comment>
<evidence type="ECO:0000256" key="1">
    <source>
        <dbReference type="ARBA" id="ARBA00004651"/>
    </source>
</evidence>
<dbReference type="SUPFAM" id="SSF103473">
    <property type="entry name" value="MFS general substrate transporter"/>
    <property type="match status" value="1"/>
</dbReference>
<dbReference type="InterPro" id="IPR005829">
    <property type="entry name" value="Sugar_transporter_CS"/>
</dbReference>
<proteinExistence type="predicted"/>
<reference evidence="9 10" key="1">
    <citation type="submission" date="2016-10" db="EMBL/GenBank/DDBJ databases">
        <authorList>
            <person name="de Groot N.N."/>
        </authorList>
    </citation>
    <scope>NUCLEOTIDE SEQUENCE [LARGE SCALE GENOMIC DNA]</scope>
    <source>
        <strain evidence="9 10">DSM 21800</strain>
    </source>
</reference>
<evidence type="ECO:0000259" key="8">
    <source>
        <dbReference type="PROSITE" id="PS50850"/>
    </source>
</evidence>
<dbReference type="InterPro" id="IPR020846">
    <property type="entry name" value="MFS_dom"/>
</dbReference>
<evidence type="ECO:0000256" key="6">
    <source>
        <dbReference type="ARBA" id="ARBA00023136"/>
    </source>
</evidence>
<feature type="transmembrane region" description="Helical" evidence="7">
    <location>
        <begin position="93"/>
        <end position="114"/>
    </location>
</feature>
<feature type="transmembrane region" description="Helical" evidence="7">
    <location>
        <begin position="337"/>
        <end position="361"/>
    </location>
</feature>
<organism evidence="9 10">
    <name type="scientific">Microlunatus soli</name>
    <dbReference type="NCBI Taxonomy" id="630515"/>
    <lineage>
        <taxon>Bacteria</taxon>
        <taxon>Bacillati</taxon>
        <taxon>Actinomycetota</taxon>
        <taxon>Actinomycetes</taxon>
        <taxon>Propionibacteriales</taxon>
        <taxon>Propionibacteriaceae</taxon>
        <taxon>Microlunatus</taxon>
    </lineage>
</organism>
<feature type="transmembrane region" description="Helical" evidence="7">
    <location>
        <begin position="373"/>
        <end position="392"/>
    </location>
</feature>
<dbReference type="GO" id="GO:0005886">
    <property type="term" value="C:plasma membrane"/>
    <property type="evidence" value="ECO:0007669"/>
    <property type="project" value="UniProtKB-SubCell"/>
</dbReference>
<feature type="transmembrane region" description="Helical" evidence="7">
    <location>
        <begin position="120"/>
        <end position="147"/>
    </location>
</feature>
<dbReference type="Pfam" id="PF00083">
    <property type="entry name" value="Sugar_tr"/>
    <property type="match status" value="1"/>
</dbReference>
<dbReference type="PANTHER" id="PTHR43045:SF2">
    <property type="entry name" value="INNER MEMBRANE METABOLITE TRANSPORT PROTEIN YHJE"/>
    <property type="match status" value="1"/>
</dbReference>
<dbReference type="CDD" id="cd17369">
    <property type="entry name" value="MFS_ShiA_like"/>
    <property type="match status" value="1"/>
</dbReference>
<evidence type="ECO:0000313" key="10">
    <source>
        <dbReference type="Proteomes" id="UP000199103"/>
    </source>
</evidence>
<feature type="transmembrane region" description="Helical" evidence="7">
    <location>
        <begin position="196"/>
        <end position="215"/>
    </location>
</feature>
<keyword evidence="6 7" id="KW-0472">Membrane</keyword>
<keyword evidence="5 7" id="KW-1133">Transmembrane helix</keyword>
<dbReference type="PANTHER" id="PTHR43045">
    <property type="entry name" value="SHIKIMATE TRANSPORTER"/>
    <property type="match status" value="1"/>
</dbReference>
<name>A0A1H2AMT5_9ACTN</name>
<accession>A0A1H2AMT5</accession>
<dbReference type="Proteomes" id="UP000199103">
    <property type="component" value="Chromosome I"/>
</dbReference>
<dbReference type="PROSITE" id="PS50850">
    <property type="entry name" value="MFS"/>
    <property type="match status" value="1"/>
</dbReference>
<evidence type="ECO:0000256" key="3">
    <source>
        <dbReference type="ARBA" id="ARBA00022475"/>
    </source>
</evidence>
<evidence type="ECO:0000256" key="4">
    <source>
        <dbReference type="ARBA" id="ARBA00022692"/>
    </source>
</evidence>
<feature type="transmembrane region" description="Helical" evidence="7">
    <location>
        <begin position="58"/>
        <end position="81"/>
    </location>
</feature>
<protein>
    <submittedName>
        <fullName evidence="9">Metabolite-proton symporter</fullName>
    </submittedName>
</protein>
<evidence type="ECO:0000313" key="9">
    <source>
        <dbReference type="EMBL" id="SDT46856.1"/>
    </source>
</evidence>
<gene>
    <name evidence="9" type="ORF">SAMN04489812_6042</name>
</gene>
<evidence type="ECO:0000256" key="2">
    <source>
        <dbReference type="ARBA" id="ARBA00022448"/>
    </source>
</evidence>
<dbReference type="OrthoDB" id="9066401at2"/>
<feature type="transmembrane region" description="Helical" evidence="7">
    <location>
        <begin position="283"/>
        <end position="304"/>
    </location>
</feature>
<dbReference type="GO" id="GO:0022857">
    <property type="term" value="F:transmembrane transporter activity"/>
    <property type="evidence" value="ECO:0007669"/>
    <property type="project" value="InterPro"/>
</dbReference>
<keyword evidence="10" id="KW-1185">Reference proteome</keyword>
<feature type="transmembrane region" description="Helical" evidence="7">
    <location>
        <begin position="246"/>
        <end position="271"/>
    </location>
</feature>
<dbReference type="PROSITE" id="PS00217">
    <property type="entry name" value="SUGAR_TRANSPORT_2"/>
    <property type="match status" value="1"/>
</dbReference>
<dbReference type="Gene3D" id="1.20.1250.20">
    <property type="entry name" value="MFS general substrate transporter like domains"/>
    <property type="match status" value="2"/>
</dbReference>